<dbReference type="EMBL" id="LRDB01000045">
    <property type="protein sequence ID" value="KYG75470.1"/>
    <property type="molecule type" value="Genomic_DNA"/>
</dbReference>
<dbReference type="GO" id="GO:0003677">
    <property type="term" value="F:DNA binding"/>
    <property type="evidence" value="ECO:0007669"/>
    <property type="project" value="UniProtKB-KW"/>
</dbReference>
<dbReference type="InterPro" id="IPR036390">
    <property type="entry name" value="WH_DNA-bd_sf"/>
</dbReference>
<accession>A0A150X9X0</accession>
<dbReference type="Gene3D" id="1.10.10.10">
    <property type="entry name" value="Winged helix-like DNA-binding domain superfamily/Winged helix DNA-binding domain"/>
    <property type="match status" value="1"/>
</dbReference>
<gene>
    <name evidence="5" type="ORF">AWN68_07955</name>
</gene>
<organism evidence="5 6">
    <name type="scientific">Roseivirga echinicomitans</name>
    <dbReference type="NCBI Taxonomy" id="296218"/>
    <lineage>
        <taxon>Bacteria</taxon>
        <taxon>Pseudomonadati</taxon>
        <taxon>Bacteroidota</taxon>
        <taxon>Cytophagia</taxon>
        <taxon>Cytophagales</taxon>
        <taxon>Roseivirgaceae</taxon>
        <taxon>Roseivirga</taxon>
    </lineage>
</organism>
<dbReference type="Pfam" id="PF01047">
    <property type="entry name" value="MarR"/>
    <property type="match status" value="1"/>
</dbReference>
<evidence type="ECO:0000256" key="1">
    <source>
        <dbReference type="ARBA" id="ARBA00023015"/>
    </source>
</evidence>
<dbReference type="PROSITE" id="PS01117">
    <property type="entry name" value="HTH_MARR_1"/>
    <property type="match status" value="1"/>
</dbReference>
<dbReference type="SUPFAM" id="SSF46785">
    <property type="entry name" value="Winged helix' DNA-binding domain"/>
    <property type="match status" value="1"/>
</dbReference>
<proteinExistence type="predicted"/>
<dbReference type="InterPro" id="IPR039422">
    <property type="entry name" value="MarR/SlyA-like"/>
</dbReference>
<dbReference type="PANTHER" id="PTHR33164:SF43">
    <property type="entry name" value="HTH-TYPE TRANSCRIPTIONAL REPRESSOR YETL"/>
    <property type="match status" value="1"/>
</dbReference>
<dbReference type="SMART" id="SM00347">
    <property type="entry name" value="HTH_MARR"/>
    <property type="match status" value="1"/>
</dbReference>
<dbReference type="InterPro" id="IPR036388">
    <property type="entry name" value="WH-like_DNA-bd_sf"/>
</dbReference>
<dbReference type="AlphaFoldDB" id="A0A150X9X0"/>
<dbReference type="GO" id="GO:0003700">
    <property type="term" value="F:DNA-binding transcription factor activity"/>
    <property type="evidence" value="ECO:0007669"/>
    <property type="project" value="InterPro"/>
</dbReference>
<dbReference type="OrthoDB" id="763883at2"/>
<dbReference type="InterPro" id="IPR000835">
    <property type="entry name" value="HTH_MarR-typ"/>
</dbReference>
<evidence type="ECO:0000313" key="5">
    <source>
        <dbReference type="EMBL" id="KYG75470.1"/>
    </source>
</evidence>
<reference evidence="5 6" key="1">
    <citation type="submission" date="2016-01" db="EMBL/GenBank/DDBJ databases">
        <title>Genome sequencing of Roseivirga echinicomitans KMM 6058.</title>
        <authorList>
            <person name="Selvaratnam C."/>
            <person name="Thevarajoo S."/>
            <person name="Goh K.M."/>
            <person name="Ee R."/>
            <person name="Chan K.-G."/>
            <person name="Chong C.S."/>
        </authorList>
    </citation>
    <scope>NUCLEOTIDE SEQUENCE [LARGE SCALE GENOMIC DNA]</scope>
    <source>
        <strain evidence="5 6">KMM 6058</strain>
    </source>
</reference>
<protein>
    <submittedName>
        <fullName evidence="5">Transcriptional regulator</fullName>
    </submittedName>
</protein>
<dbReference type="Proteomes" id="UP000075615">
    <property type="component" value="Unassembled WGS sequence"/>
</dbReference>
<dbReference type="PANTHER" id="PTHR33164">
    <property type="entry name" value="TRANSCRIPTIONAL REGULATOR, MARR FAMILY"/>
    <property type="match status" value="1"/>
</dbReference>
<name>A0A150X9X0_9BACT</name>
<keyword evidence="6" id="KW-1185">Reference proteome</keyword>
<feature type="domain" description="HTH marR-type" evidence="4">
    <location>
        <begin position="18"/>
        <end position="151"/>
    </location>
</feature>
<dbReference type="InterPro" id="IPR023187">
    <property type="entry name" value="Tscrpt_reg_MarR-type_CS"/>
</dbReference>
<sequence>MVGLEEDIKQGRKFKNEYEKLIVNLIYTNSWISEQQLNMFKPFGISSAQYNVLRILRGHYPKPCTINSIIDRMIDRMSNASRIVDRLEAKGLVAREVCLVDRRAKDVLITQKGLDLLNEIEVSSKLWMERFEKINEDRIKAANNLLDELRTLQD</sequence>
<keyword evidence="3" id="KW-0804">Transcription</keyword>
<evidence type="ECO:0000259" key="4">
    <source>
        <dbReference type="PROSITE" id="PS50995"/>
    </source>
</evidence>
<keyword evidence="1" id="KW-0805">Transcription regulation</keyword>
<dbReference type="PROSITE" id="PS50995">
    <property type="entry name" value="HTH_MARR_2"/>
    <property type="match status" value="1"/>
</dbReference>
<dbReference type="STRING" id="296218.AWN68_07955"/>
<dbReference type="GO" id="GO:0006950">
    <property type="term" value="P:response to stress"/>
    <property type="evidence" value="ECO:0007669"/>
    <property type="project" value="TreeGrafter"/>
</dbReference>
<comment type="caution">
    <text evidence="5">The sequence shown here is derived from an EMBL/GenBank/DDBJ whole genome shotgun (WGS) entry which is preliminary data.</text>
</comment>
<keyword evidence="2" id="KW-0238">DNA-binding</keyword>
<dbReference type="PRINTS" id="PR00598">
    <property type="entry name" value="HTHMARR"/>
</dbReference>
<evidence type="ECO:0000313" key="6">
    <source>
        <dbReference type="Proteomes" id="UP000075615"/>
    </source>
</evidence>
<evidence type="ECO:0000256" key="2">
    <source>
        <dbReference type="ARBA" id="ARBA00023125"/>
    </source>
</evidence>
<evidence type="ECO:0000256" key="3">
    <source>
        <dbReference type="ARBA" id="ARBA00023163"/>
    </source>
</evidence>